<reference evidence="2" key="1">
    <citation type="journal article" date="2019" name="Int. J. Syst. Evol. Microbiol.">
        <title>The Global Catalogue of Microorganisms (GCM) 10K type strain sequencing project: providing services to taxonomists for standard genome sequencing and annotation.</title>
        <authorList>
            <consortium name="The Broad Institute Genomics Platform"/>
            <consortium name="The Broad Institute Genome Sequencing Center for Infectious Disease"/>
            <person name="Wu L."/>
            <person name="Ma J."/>
        </authorList>
    </citation>
    <scope>NUCLEOTIDE SEQUENCE [LARGE SCALE GENOMIC DNA]</scope>
    <source>
        <strain evidence="2">CGMCC 4.7393</strain>
    </source>
</reference>
<proteinExistence type="predicted"/>
<organism evidence="1 2">
    <name type="scientific">Rufibacter roseus</name>
    <dbReference type="NCBI Taxonomy" id="1567108"/>
    <lineage>
        <taxon>Bacteria</taxon>
        <taxon>Pseudomonadati</taxon>
        <taxon>Bacteroidota</taxon>
        <taxon>Cytophagia</taxon>
        <taxon>Cytophagales</taxon>
        <taxon>Hymenobacteraceae</taxon>
        <taxon>Rufibacter</taxon>
    </lineage>
</organism>
<dbReference type="Proteomes" id="UP001596405">
    <property type="component" value="Unassembled WGS sequence"/>
</dbReference>
<comment type="caution">
    <text evidence="1">The sequence shown here is derived from an EMBL/GenBank/DDBJ whole genome shotgun (WGS) entry which is preliminary data.</text>
</comment>
<sequence>MNVHIIRSAYFLEEDYQQVLQLLNSKPGPLTFHGALKEAHKTMWEQENAILATSSKDFLSPESQFKLDEITTFLEWEDFFKLCDVYRKENKLGKEDFVVLLTPHYNTNNWFASYADETNNIFAHTADWEYYLANTPAIYPITYLVTSQVIQKTVYQTIDEKLKHVHYEALGCMNDFCETKSQISLKLRTADICPVCLDDFTLNKKNDKLLNQAFSLFEEIRGKLLYKQHHKPRPSRLYITKENEIVLRDYRNSIIRLTPLEKTVFLFYLMYPDGIKNEDLPNYRTEIEEIYKQLNNNIPTVNNAEIAAIKLKLKGTDSKTVEAAIEERYNEVEVKIKNKIESSVTALIKRTSNSMSEKRSNIKASFINVIGQDAASYYIILGADKEPYKINLDRSLVTCDSDIYGTTVFPAKLKK</sequence>
<evidence type="ECO:0000313" key="2">
    <source>
        <dbReference type="Proteomes" id="UP001596405"/>
    </source>
</evidence>
<keyword evidence="2" id="KW-1185">Reference proteome</keyword>
<gene>
    <name evidence="1" type="ORF">ACFQHR_08775</name>
</gene>
<dbReference type="RefSeq" id="WP_066618715.1">
    <property type="nucleotide sequence ID" value="NZ_JBHSYQ010000003.1"/>
</dbReference>
<dbReference type="EMBL" id="JBHSYQ010000003">
    <property type="protein sequence ID" value="MFC6997718.1"/>
    <property type="molecule type" value="Genomic_DNA"/>
</dbReference>
<evidence type="ECO:0000313" key="1">
    <source>
        <dbReference type="EMBL" id="MFC6997718.1"/>
    </source>
</evidence>
<protein>
    <submittedName>
        <fullName evidence="1">Uncharacterized protein</fullName>
    </submittedName>
</protein>
<name>A0ABW2DN07_9BACT</name>
<accession>A0ABW2DN07</accession>